<accession>A0A0D2FP25</accession>
<dbReference type="RefSeq" id="XP_013322358.1">
    <property type="nucleotide sequence ID" value="XM_013466904.1"/>
</dbReference>
<dbReference type="InterPro" id="IPR013149">
    <property type="entry name" value="ADH-like_C"/>
</dbReference>
<dbReference type="Pfam" id="PF00107">
    <property type="entry name" value="ADH_zinc_N"/>
    <property type="match status" value="1"/>
</dbReference>
<dbReference type="InterPro" id="IPR020843">
    <property type="entry name" value="ER"/>
</dbReference>
<name>A0A0D2FP25_9EURO</name>
<evidence type="ECO:0000256" key="2">
    <source>
        <dbReference type="ARBA" id="ARBA00023002"/>
    </source>
</evidence>
<dbReference type="Proteomes" id="UP000054342">
    <property type="component" value="Unassembled WGS sequence"/>
</dbReference>
<gene>
    <name evidence="4" type="ORF">PV05_01856</name>
</gene>
<feature type="domain" description="Enoyl reductase (ER)" evidence="3">
    <location>
        <begin position="12"/>
        <end position="337"/>
    </location>
</feature>
<evidence type="ECO:0000259" key="3">
    <source>
        <dbReference type="SMART" id="SM00829"/>
    </source>
</evidence>
<dbReference type="SUPFAM" id="SSF50129">
    <property type="entry name" value="GroES-like"/>
    <property type="match status" value="1"/>
</dbReference>
<dbReference type="InterPro" id="IPR047122">
    <property type="entry name" value="Trans-enoyl_RdTase-like"/>
</dbReference>
<dbReference type="GeneID" id="25323764"/>
<dbReference type="STRING" id="348802.A0A0D2FP25"/>
<dbReference type="HOGENOM" id="CLU_026673_16_5_1"/>
<comment type="similarity">
    <text evidence="1">Belongs to the zinc-containing alcohol dehydrogenase family.</text>
</comment>
<dbReference type="InterPro" id="IPR036291">
    <property type="entry name" value="NAD(P)-bd_dom_sf"/>
</dbReference>
<proteinExistence type="inferred from homology"/>
<protein>
    <recommendedName>
        <fullName evidence="3">Enoyl reductase (ER) domain-containing protein</fullName>
    </recommendedName>
</protein>
<dbReference type="PANTHER" id="PTHR45348:SF2">
    <property type="entry name" value="ZINC-TYPE ALCOHOL DEHYDROGENASE-LIKE PROTEIN C2E1P3.01"/>
    <property type="match status" value="1"/>
</dbReference>
<keyword evidence="5" id="KW-1185">Reference proteome</keyword>
<dbReference type="InterPro" id="IPR011032">
    <property type="entry name" value="GroES-like_sf"/>
</dbReference>
<dbReference type="CDD" id="cd08249">
    <property type="entry name" value="enoyl_reductase_like"/>
    <property type="match status" value="1"/>
</dbReference>
<dbReference type="GO" id="GO:0016651">
    <property type="term" value="F:oxidoreductase activity, acting on NAD(P)H"/>
    <property type="evidence" value="ECO:0007669"/>
    <property type="project" value="InterPro"/>
</dbReference>
<dbReference type="InterPro" id="IPR013154">
    <property type="entry name" value="ADH-like_N"/>
</dbReference>
<evidence type="ECO:0000313" key="4">
    <source>
        <dbReference type="EMBL" id="KIW61774.1"/>
    </source>
</evidence>
<dbReference type="SUPFAM" id="SSF51735">
    <property type="entry name" value="NAD(P)-binding Rossmann-fold domains"/>
    <property type="match status" value="1"/>
</dbReference>
<dbReference type="Pfam" id="PF08240">
    <property type="entry name" value="ADH_N"/>
    <property type="match status" value="1"/>
</dbReference>
<dbReference type="Gene3D" id="3.90.180.10">
    <property type="entry name" value="Medium-chain alcohol dehydrogenases, catalytic domain"/>
    <property type="match status" value="1"/>
</dbReference>
<dbReference type="AlphaFoldDB" id="A0A0D2FP25"/>
<dbReference type="PANTHER" id="PTHR45348">
    <property type="entry name" value="HYPOTHETICAL OXIDOREDUCTASE (EUROFUNG)"/>
    <property type="match status" value="1"/>
</dbReference>
<sequence length="339" mass="35600">MAPTNQAAWLPKPREKLEIRTAEIGKPGRGQVLVKNKAVAINPVDWKIQDGYLPAEKPRILGQDIAGEIVEVGEDVTEFSKGQRVLAHVVGLATGKPEESGFQNYSLAPTIGTCPIPDGMSFEEASVLPLALSTAAVGLFSKDHLALPKPSHDVKESGKTLLVWGAASSVGSAVVQLAVAAGLKVVATASKKNFDFCKDLGASQVFDYNSPGVVGDLTAELQKHDLAGAYDAISTRDTQLNTAQVLAQLGGGKLALTLPPTDEIPSTVTAKSVFAIVLLMQDKALGNTIYREFLPAALKSGQIRPLPKPEVVGNGVESIQAALDKQRAGVSAVKIVVTL</sequence>
<dbReference type="EMBL" id="KN847317">
    <property type="protein sequence ID" value="KIW61774.1"/>
    <property type="molecule type" value="Genomic_DNA"/>
</dbReference>
<evidence type="ECO:0000313" key="5">
    <source>
        <dbReference type="Proteomes" id="UP000054342"/>
    </source>
</evidence>
<dbReference type="Gene3D" id="3.40.50.720">
    <property type="entry name" value="NAD(P)-binding Rossmann-like Domain"/>
    <property type="match status" value="1"/>
</dbReference>
<organism evidence="4 5">
    <name type="scientific">Exophiala xenobiotica</name>
    <dbReference type="NCBI Taxonomy" id="348802"/>
    <lineage>
        <taxon>Eukaryota</taxon>
        <taxon>Fungi</taxon>
        <taxon>Dikarya</taxon>
        <taxon>Ascomycota</taxon>
        <taxon>Pezizomycotina</taxon>
        <taxon>Eurotiomycetes</taxon>
        <taxon>Chaetothyriomycetidae</taxon>
        <taxon>Chaetothyriales</taxon>
        <taxon>Herpotrichiellaceae</taxon>
        <taxon>Exophiala</taxon>
    </lineage>
</organism>
<reference evidence="4 5" key="1">
    <citation type="submission" date="2015-01" db="EMBL/GenBank/DDBJ databases">
        <title>The Genome Sequence of Exophiala xenobiotica CBS118157.</title>
        <authorList>
            <consortium name="The Broad Institute Genomics Platform"/>
            <person name="Cuomo C."/>
            <person name="de Hoog S."/>
            <person name="Gorbushina A."/>
            <person name="Stielow B."/>
            <person name="Teixiera M."/>
            <person name="Abouelleil A."/>
            <person name="Chapman S.B."/>
            <person name="Priest M."/>
            <person name="Young S.K."/>
            <person name="Wortman J."/>
            <person name="Nusbaum C."/>
            <person name="Birren B."/>
        </authorList>
    </citation>
    <scope>NUCLEOTIDE SEQUENCE [LARGE SCALE GENOMIC DNA]</scope>
    <source>
        <strain evidence="4 5">CBS 118157</strain>
    </source>
</reference>
<dbReference type="OrthoDB" id="48317at2759"/>
<evidence type="ECO:0000256" key="1">
    <source>
        <dbReference type="ARBA" id="ARBA00008072"/>
    </source>
</evidence>
<keyword evidence="2" id="KW-0560">Oxidoreductase</keyword>
<dbReference type="SMART" id="SM00829">
    <property type="entry name" value="PKS_ER"/>
    <property type="match status" value="1"/>
</dbReference>